<keyword evidence="2" id="KW-0808">Transferase</keyword>
<reference evidence="2 3" key="1">
    <citation type="submission" date="2022-07" db="EMBL/GenBank/DDBJ databases">
        <authorList>
            <person name="Xamxidin M."/>
            <person name="Wu M."/>
        </authorList>
    </citation>
    <scope>NUCLEOTIDE SEQUENCE [LARGE SCALE GENOMIC DNA]</scope>
    <source>
        <strain evidence="2 3">NBRC 111650</strain>
    </source>
</reference>
<dbReference type="GO" id="GO:0061711">
    <property type="term" value="F:tRNA N(6)-L-threonylcarbamoyladenine synthase activity"/>
    <property type="evidence" value="ECO:0007669"/>
    <property type="project" value="UniProtKB-EC"/>
</dbReference>
<dbReference type="EC" id="2.3.1.234" evidence="2"/>
<dbReference type="Proteomes" id="UP001204142">
    <property type="component" value="Unassembled WGS sequence"/>
</dbReference>
<dbReference type="RefSeq" id="WP_256763990.1">
    <property type="nucleotide sequence ID" value="NZ_JANIGO010000002.1"/>
</dbReference>
<dbReference type="InterPro" id="IPR000905">
    <property type="entry name" value="Gcp-like_dom"/>
</dbReference>
<dbReference type="InterPro" id="IPR043129">
    <property type="entry name" value="ATPase_NBD"/>
</dbReference>
<dbReference type="Pfam" id="PF00814">
    <property type="entry name" value="TsaD"/>
    <property type="match status" value="1"/>
</dbReference>
<keyword evidence="2" id="KW-0012">Acyltransferase</keyword>
<dbReference type="InterPro" id="IPR022496">
    <property type="entry name" value="T6A_TsaB"/>
</dbReference>
<organism evidence="2 3">
    <name type="scientific">Limnobacter humi</name>
    <dbReference type="NCBI Taxonomy" id="1778671"/>
    <lineage>
        <taxon>Bacteria</taxon>
        <taxon>Pseudomonadati</taxon>
        <taxon>Pseudomonadota</taxon>
        <taxon>Betaproteobacteria</taxon>
        <taxon>Burkholderiales</taxon>
        <taxon>Burkholderiaceae</taxon>
        <taxon>Limnobacter</taxon>
    </lineage>
</organism>
<dbReference type="SUPFAM" id="SSF53067">
    <property type="entry name" value="Actin-like ATPase domain"/>
    <property type="match status" value="1"/>
</dbReference>
<dbReference type="NCBIfam" id="TIGR03725">
    <property type="entry name" value="T6A_YeaZ"/>
    <property type="match status" value="1"/>
</dbReference>
<dbReference type="Gene3D" id="3.30.420.40">
    <property type="match status" value="2"/>
</dbReference>
<comment type="caution">
    <text evidence="2">The sequence shown here is derived from an EMBL/GenBank/DDBJ whole genome shotgun (WGS) entry which is preliminary data.</text>
</comment>
<name>A0ABT1WFD1_9BURK</name>
<dbReference type="EMBL" id="JANIGO010000002">
    <property type="protein sequence ID" value="MCQ8896220.1"/>
    <property type="molecule type" value="Genomic_DNA"/>
</dbReference>
<evidence type="ECO:0000313" key="3">
    <source>
        <dbReference type="Proteomes" id="UP001204142"/>
    </source>
</evidence>
<gene>
    <name evidence="2" type="primary">tsaB</name>
    <name evidence="2" type="ORF">NQT62_07205</name>
</gene>
<proteinExistence type="predicted"/>
<evidence type="ECO:0000259" key="1">
    <source>
        <dbReference type="Pfam" id="PF00814"/>
    </source>
</evidence>
<sequence>MIALGISTSSGVAKVAAVQQAEANAAQHSLQGFAFNTCFEFSIEDYKAQSVELLPRLSQALAGHGLALGDLTVLAVDIGPGGFTSLRTACGVVQGLAVALGKPTVPVTSFECMAVQARLDGVRRAEASQLPCVLDARLGELYVGVVDLQAHGVSLKGSAALCAWVDLNAWVDRQAYQTSPLALCDAAVAKGLTEHEGEHPGVLPAWVVQTAGPSALAAAALGGLRWQLKQTSEPLACQPLYVRDKVAQTTAERQAVKHGPV</sequence>
<accession>A0ABT1WFD1</accession>
<keyword evidence="3" id="KW-1185">Reference proteome</keyword>
<feature type="domain" description="Gcp-like" evidence="1">
    <location>
        <begin position="49"/>
        <end position="144"/>
    </location>
</feature>
<protein>
    <submittedName>
        <fullName evidence="2">tRNA (Adenosine(37)-N6)-threonylcarbamoyltransferase complex dimerization subunit type 1 TsaB</fullName>
        <ecNumber evidence="2">2.3.1.234</ecNumber>
    </submittedName>
</protein>
<evidence type="ECO:0000313" key="2">
    <source>
        <dbReference type="EMBL" id="MCQ8896220.1"/>
    </source>
</evidence>